<dbReference type="KEGG" id="ccro:CMC5_033180"/>
<keyword evidence="3" id="KW-1185">Reference proteome</keyword>
<dbReference type="STRING" id="52.CMC5_033180"/>
<dbReference type="EMBL" id="CP012159">
    <property type="protein sequence ID" value="AKT39171.1"/>
    <property type="molecule type" value="Genomic_DNA"/>
</dbReference>
<protein>
    <submittedName>
        <fullName evidence="2">Uncharacterized protein</fullName>
    </submittedName>
</protein>
<dbReference type="RefSeq" id="WP_050431305.1">
    <property type="nucleotide sequence ID" value="NZ_CP012159.1"/>
</dbReference>
<proteinExistence type="predicted"/>
<evidence type="ECO:0000256" key="1">
    <source>
        <dbReference type="SAM" id="MobiDB-lite"/>
    </source>
</evidence>
<evidence type="ECO:0000313" key="3">
    <source>
        <dbReference type="Proteomes" id="UP000067626"/>
    </source>
</evidence>
<gene>
    <name evidence="2" type="ORF">CMC5_033180</name>
</gene>
<accession>A0A0K1EE77</accession>
<reference evidence="2 3" key="1">
    <citation type="submission" date="2015-07" db="EMBL/GenBank/DDBJ databases">
        <title>Genome analysis of myxobacterium Chondromyces crocatus Cm c5 reveals a high potential for natural compound synthesis and the genetic basis for the loss of fruiting body formation.</title>
        <authorList>
            <person name="Zaburannyi N."/>
            <person name="Bunk B."/>
            <person name="Maier J."/>
            <person name="Overmann J."/>
            <person name="Mueller R."/>
        </authorList>
    </citation>
    <scope>NUCLEOTIDE SEQUENCE [LARGE SCALE GENOMIC DNA]</scope>
    <source>
        <strain evidence="2 3">Cm c5</strain>
    </source>
</reference>
<dbReference type="AlphaFoldDB" id="A0A0K1EE77"/>
<dbReference type="Proteomes" id="UP000067626">
    <property type="component" value="Chromosome"/>
</dbReference>
<evidence type="ECO:0000313" key="2">
    <source>
        <dbReference type="EMBL" id="AKT39171.1"/>
    </source>
</evidence>
<sequence>MHRPSRQHQHLLQKIARKESLAKQSNRKTGKRTKAWSRWVAQYAPLTEQGAAQAEGASQE</sequence>
<feature type="region of interest" description="Disordered" evidence="1">
    <location>
        <begin position="1"/>
        <end position="36"/>
    </location>
</feature>
<organism evidence="2 3">
    <name type="scientific">Chondromyces crocatus</name>
    <dbReference type="NCBI Taxonomy" id="52"/>
    <lineage>
        <taxon>Bacteria</taxon>
        <taxon>Pseudomonadati</taxon>
        <taxon>Myxococcota</taxon>
        <taxon>Polyangia</taxon>
        <taxon>Polyangiales</taxon>
        <taxon>Polyangiaceae</taxon>
        <taxon>Chondromyces</taxon>
    </lineage>
</organism>
<name>A0A0K1EE77_CHOCO</name>
<feature type="compositionally biased region" description="Basic residues" evidence="1">
    <location>
        <begin position="25"/>
        <end position="35"/>
    </location>
</feature>
<feature type="compositionally biased region" description="Basic residues" evidence="1">
    <location>
        <begin position="1"/>
        <end position="11"/>
    </location>
</feature>
<dbReference type="OrthoDB" id="9941882at2"/>